<protein>
    <submittedName>
        <fullName evidence="1">Uncharacterized protein</fullName>
    </submittedName>
</protein>
<gene>
    <name evidence="1" type="ORF">S01H1_69476</name>
</gene>
<feature type="non-terminal residue" evidence="1">
    <location>
        <position position="246"/>
    </location>
</feature>
<feature type="non-terminal residue" evidence="1">
    <location>
        <position position="1"/>
    </location>
</feature>
<comment type="caution">
    <text evidence="1">The sequence shown here is derived from an EMBL/GenBank/DDBJ whole genome shotgun (WGS) entry which is preliminary data.</text>
</comment>
<name>X0XA68_9ZZZZ</name>
<evidence type="ECO:0000313" key="1">
    <source>
        <dbReference type="EMBL" id="GAG40089.1"/>
    </source>
</evidence>
<proteinExistence type="predicted"/>
<sequence>HDGFGNKTITTTHKEFAPTDTGQIKLITSSSWTETNKDYGATTLDGTEIKTIQASVITYSYGEKNGYKDSLKQVTATDSIVKTTDYFGNVTRTTTSYEYGVIKGQAKIISTKTSMDSQNIDGSTSKTIEGCEERLKYSYDNYTGRLSAITNIQDSIVLNNDGFENKTITTTHKEFAPTRSGQIKLSTSSSWTETNKDYKATTLDGTEIKTIQASVVTYSYGGRSRYKDLLKQVTATDSIVETTDYF</sequence>
<organism evidence="1">
    <name type="scientific">marine sediment metagenome</name>
    <dbReference type="NCBI Taxonomy" id="412755"/>
    <lineage>
        <taxon>unclassified sequences</taxon>
        <taxon>metagenomes</taxon>
        <taxon>ecological metagenomes</taxon>
    </lineage>
</organism>
<dbReference type="EMBL" id="BARS01046134">
    <property type="protein sequence ID" value="GAG40089.1"/>
    <property type="molecule type" value="Genomic_DNA"/>
</dbReference>
<reference evidence="1" key="1">
    <citation type="journal article" date="2014" name="Front. Microbiol.">
        <title>High frequency of phylogenetically diverse reductive dehalogenase-homologous genes in deep subseafloor sedimentary metagenomes.</title>
        <authorList>
            <person name="Kawai M."/>
            <person name="Futagami T."/>
            <person name="Toyoda A."/>
            <person name="Takaki Y."/>
            <person name="Nishi S."/>
            <person name="Hori S."/>
            <person name="Arai W."/>
            <person name="Tsubouchi T."/>
            <person name="Morono Y."/>
            <person name="Uchiyama I."/>
            <person name="Ito T."/>
            <person name="Fujiyama A."/>
            <person name="Inagaki F."/>
            <person name="Takami H."/>
        </authorList>
    </citation>
    <scope>NUCLEOTIDE SEQUENCE</scope>
    <source>
        <strain evidence="1">Expedition CK06-06</strain>
    </source>
</reference>
<dbReference type="AlphaFoldDB" id="X0XA68"/>
<accession>X0XA68</accession>